<evidence type="ECO:0000313" key="8">
    <source>
        <dbReference type="EMBL" id="KAJ3443130.1"/>
    </source>
</evidence>
<dbReference type="GO" id="GO:0000781">
    <property type="term" value="C:chromosome, telomeric region"/>
    <property type="evidence" value="ECO:0007669"/>
    <property type="project" value="TreeGrafter"/>
</dbReference>
<dbReference type="EMBL" id="JANTQA010000023">
    <property type="protein sequence ID" value="KAJ3443130.1"/>
    <property type="molecule type" value="Genomic_DNA"/>
</dbReference>
<feature type="domain" description="Replication protein A C-terminal" evidence="7">
    <location>
        <begin position="173"/>
        <end position="271"/>
    </location>
</feature>
<dbReference type="PANTHER" id="PTHR13989">
    <property type="entry name" value="REPLICATION PROTEIN A-RELATED"/>
    <property type="match status" value="1"/>
</dbReference>
<gene>
    <name evidence="8" type="ORF">M0812_08961</name>
</gene>
<dbReference type="GO" id="GO:0006289">
    <property type="term" value="P:nucleotide-excision repair"/>
    <property type="evidence" value="ECO:0007669"/>
    <property type="project" value="TreeGrafter"/>
</dbReference>
<dbReference type="Gene3D" id="2.40.50.140">
    <property type="entry name" value="Nucleic acid-binding proteins"/>
    <property type="match status" value="1"/>
</dbReference>
<feature type="compositionally biased region" description="Acidic residues" evidence="5">
    <location>
        <begin position="83"/>
        <end position="102"/>
    </location>
</feature>
<dbReference type="SUPFAM" id="SSF50249">
    <property type="entry name" value="Nucleic acid-binding proteins"/>
    <property type="match status" value="1"/>
</dbReference>
<sequence length="277" mass="31822">MTNNSNENVIVRTITPLTIRQIQLSTESEGNTFKIDKEFVMNVSLVGTVVKVYGGNTFTNYTIDDGTGQLKVREFKRHKQNNMDEEQQQQEEQEQPQEEGGEGENKSKAKEIENVFENKYVRIIGNLKEYKNQKSFSVNKITEITDSNQITTHFLEAILVHLQRIKGTLKKEQTSSQNSQIKEEKNEIQKETNNNNNNNKNNNIITQQNTTQILGLALKDKALRLISSNQTSSGISLQELSKELKSTEEEIREIVDFFLDQGQIYITIDDEHFRSTD</sequence>
<dbReference type="InterPro" id="IPR004365">
    <property type="entry name" value="NA-bd_OB_tRNA"/>
</dbReference>
<feature type="compositionally biased region" description="Low complexity" evidence="5">
    <location>
        <begin position="191"/>
        <end position="203"/>
    </location>
</feature>
<dbReference type="InterPro" id="IPR036390">
    <property type="entry name" value="WH_DNA-bd_sf"/>
</dbReference>
<evidence type="ECO:0000256" key="3">
    <source>
        <dbReference type="ARBA" id="ARBA00023125"/>
    </source>
</evidence>
<dbReference type="InterPro" id="IPR012340">
    <property type="entry name" value="NA-bd_OB-fold"/>
</dbReference>
<accession>A0AAV7ZRP4</accession>
<dbReference type="GO" id="GO:0035861">
    <property type="term" value="C:site of double-strand break"/>
    <property type="evidence" value="ECO:0007669"/>
    <property type="project" value="TreeGrafter"/>
</dbReference>
<dbReference type="GO" id="GO:0006260">
    <property type="term" value="P:DNA replication"/>
    <property type="evidence" value="ECO:0007669"/>
    <property type="project" value="TreeGrafter"/>
</dbReference>
<keyword evidence="3" id="KW-0238">DNA-binding</keyword>
<dbReference type="AlphaFoldDB" id="A0AAV7ZRP4"/>
<evidence type="ECO:0000256" key="2">
    <source>
        <dbReference type="ARBA" id="ARBA00007815"/>
    </source>
</evidence>
<dbReference type="InterPro" id="IPR014892">
    <property type="entry name" value="RPA_C"/>
</dbReference>
<dbReference type="InterPro" id="IPR040260">
    <property type="entry name" value="RFA2-like"/>
</dbReference>
<dbReference type="Pfam" id="PF01336">
    <property type="entry name" value="tRNA_anti-codon"/>
    <property type="match status" value="1"/>
</dbReference>
<proteinExistence type="inferred from homology"/>
<comment type="similarity">
    <text evidence="2">Belongs to the replication factor A protein 2 family.</text>
</comment>
<dbReference type="GO" id="GO:0003697">
    <property type="term" value="F:single-stranded DNA binding"/>
    <property type="evidence" value="ECO:0007669"/>
    <property type="project" value="TreeGrafter"/>
</dbReference>
<feature type="domain" description="OB" evidence="6">
    <location>
        <begin position="43"/>
        <end position="144"/>
    </location>
</feature>
<dbReference type="SUPFAM" id="SSF46785">
    <property type="entry name" value="Winged helix' DNA-binding domain"/>
    <property type="match status" value="1"/>
</dbReference>
<evidence type="ECO:0000256" key="5">
    <source>
        <dbReference type="SAM" id="MobiDB-lite"/>
    </source>
</evidence>
<feature type="compositionally biased region" description="Basic and acidic residues" evidence="5">
    <location>
        <begin position="181"/>
        <end position="190"/>
    </location>
</feature>
<dbReference type="GO" id="GO:0000724">
    <property type="term" value="P:double-strand break repair via homologous recombination"/>
    <property type="evidence" value="ECO:0007669"/>
    <property type="project" value="TreeGrafter"/>
</dbReference>
<dbReference type="Proteomes" id="UP001146793">
    <property type="component" value="Unassembled WGS sequence"/>
</dbReference>
<evidence type="ECO:0000259" key="6">
    <source>
        <dbReference type="Pfam" id="PF01336"/>
    </source>
</evidence>
<dbReference type="Gene3D" id="1.10.10.10">
    <property type="entry name" value="Winged helix-like DNA-binding domain superfamily/Winged helix DNA-binding domain"/>
    <property type="match status" value="1"/>
</dbReference>
<name>A0AAV7ZRP4_9EUKA</name>
<reference evidence="8" key="1">
    <citation type="submission" date="2022-08" db="EMBL/GenBank/DDBJ databases">
        <title>Novel sulphate-reducing endosymbionts in the free-living metamonad Anaeramoeba.</title>
        <authorList>
            <person name="Jerlstrom-Hultqvist J."/>
            <person name="Cepicka I."/>
            <person name="Gallot-Lavallee L."/>
            <person name="Salas-Leiva D."/>
            <person name="Curtis B.A."/>
            <person name="Zahonova K."/>
            <person name="Pipaliya S."/>
            <person name="Dacks J."/>
            <person name="Roger A.J."/>
        </authorList>
    </citation>
    <scope>NUCLEOTIDE SEQUENCE</scope>
    <source>
        <strain evidence="8">Busselton2</strain>
    </source>
</reference>
<organism evidence="8 9">
    <name type="scientific">Anaeramoeba flamelloides</name>
    <dbReference type="NCBI Taxonomy" id="1746091"/>
    <lineage>
        <taxon>Eukaryota</taxon>
        <taxon>Metamonada</taxon>
        <taxon>Anaeramoebidae</taxon>
        <taxon>Anaeramoeba</taxon>
    </lineage>
</organism>
<evidence type="ECO:0000256" key="4">
    <source>
        <dbReference type="ARBA" id="ARBA00023242"/>
    </source>
</evidence>
<protein>
    <submittedName>
        <fullName evidence="8">Replication protein a-related</fullName>
    </submittedName>
</protein>
<comment type="caution">
    <text evidence="8">The sequence shown here is derived from an EMBL/GenBank/DDBJ whole genome shotgun (WGS) entry which is preliminary data.</text>
</comment>
<evidence type="ECO:0000313" key="9">
    <source>
        <dbReference type="Proteomes" id="UP001146793"/>
    </source>
</evidence>
<evidence type="ECO:0000256" key="1">
    <source>
        <dbReference type="ARBA" id="ARBA00004123"/>
    </source>
</evidence>
<dbReference type="GO" id="GO:0005662">
    <property type="term" value="C:DNA replication factor A complex"/>
    <property type="evidence" value="ECO:0007669"/>
    <property type="project" value="TreeGrafter"/>
</dbReference>
<keyword evidence="4" id="KW-0539">Nucleus</keyword>
<evidence type="ECO:0000259" key="7">
    <source>
        <dbReference type="Pfam" id="PF08784"/>
    </source>
</evidence>
<dbReference type="InterPro" id="IPR036388">
    <property type="entry name" value="WH-like_DNA-bd_sf"/>
</dbReference>
<dbReference type="PANTHER" id="PTHR13989:SF16">
    <property type="entry name" value="REPLICATION PROTEIN A2"/>
    <property type="match status" value="1"/>
</dbReference>
<feature type="region of interest" description="Disordered" evidence="5">
    <location>
        <begin position="80"/>
        <end position="109"/>
    </location>
</feature>
<comment type="subcellular location">
    <subcellularLocation>
        <location evidence="1">Nucleus</location>
    </subcellularLocation>
</comment>
<feature type="region of interest" description="Disordered" evidence="5">
    <location>
        <begin position="170"/>
        <end position="203"/>
    </location>
</feature>
<dbReference type="Pfam" id="PF08784">
    <property type="entry name" value="RPA_C"/>
    <property type="match status" value="1"/>
</dbReference>